<name>A0A067W540_9HYPH</name>
<organism evidence="1 2">
    <name type="scientific">Bartonella koehlerae C-29</name>
    <dbReference type="NCBI Taxonomy" id="1134510"/>
    <lineage>
        <taxon>Bacteria</taxon>
        <taxon>Pseudomonadati</taxon>
        <taxon>Pseudomonadota</taxon>
        <taxon>Alphaproteobacteria</taxon>
        <taxon>Hyphomicrobiales</taxon>
        <taxon>Bartonellaceae</taxon>
        <taxon>Bartonella</taxon>
    </lineage>
</organism>
<dbReference type="OrthoDB" id="7921444at2"/>
<protein>
    <submittedName>
        <fullName evidence="1">Uncharacterized protein</fullName>
    </submittedName>
</protein>
<sequence>MIAGYQKFLENNFLGVTNSTKEAQDLLKSNGNTELEFYAHSRGGMTVGNTLKALDKQGVYGIAGNTNIQSYGPAFDAQSMAILDKLSDGKQTYVVLDGHTDDFVSR</sequence>
<dbReference type="EMBL" id="AHPL01000008">
    <property type="protein sequence ID" value="KEC55005.1"/>
    <property type="molecule type" value="Genomic_DNA"/>
</dbReference>
<dbReference type="STRING" id="1134510.O9A_00885"/>
<dbReference type="PATRIC" id="fig|1134510.3.peg.1014"/>
<reference evidence="1 2" key="1">
    <citation type="submission" date="2012-04" db="EMBL/GenBank/DDBJ databases">
        <title>The Genome Sequence of Bartonella koehlerae C-29.</title>
        <authorList>
            <consortium name="The Broad Institute Genome Sequencing Platform"/>
            <consortium name="The Broad Institute Genome Sequencing Center for Infectious Disease"/>
            <person name="Feldgarden M."/>
            <person name="Kirby J."/>
            <person name="Kosoy M."/>
            <person name="Birtles R."/>
            <person name="Probert W.S."/>
            <person name="Chiaraviglio L."/>
            <person name="Walker B."/>
            <person name="Young S.K."/>
            <person name="Zeng Q."/>
            <person name="Gargeya S."/>
            <person name="Fitzgerald M."/>
            <person name="Haas B."/>
            <person name="Abouelleil A."/>
            <person name="Alvarado L."/>
            <person name="Arachchi H.M."/>
            <person name="Berlin A.M."/>
            <person name="Chapman S.B."/>
            <person name="Goldberg J."/>
            <person name="Griggs A."/>
            <person name="Gujja S."/>
            <person name="Hansen M."/>
            <person name="Howarth C."/>
            <person name="Imamovic A."/>
            <person name="Larimer J."/>
            <person name="McCowen C."/>
            <person name="Montmayeur A."/>
            <person name="Murphy C."/>
            <person name="Neiman D."/>
            <person name="Pearson M."/>
            <person name="Priest M."/>
            <person name="Roberts A."/>
            <person name="Saif S."/>
            <person name="Shea T."/>
            <person name="Sisk P."/>
            <person name="Sykes S."/>
            <person name="Wortman J."/>
            <person name="Nusbaum C."/>
            <person name="Birren B."/>
        </authorList>
    </citation>
    <scope>NUCLEOTIDE SEQUENCE [LARGE SCALE GENOMIC DNA]</scope>
    <source>
        <strain evidence="1 2">C-29</strain>
    </source>
</reference>
<dbReference type="AlphaFoldDB" id="A0A067W540"/>
<dbReference type="RefSeq" id="WP_051665582.1">
    <property type="nucleotide sequence ID" value="NZ_KL407334.1"/>
</dbReference>
<dbReference type="HOGENOM" id="CLU_151760_0_0_5"/>
<accession>A0A067W540</accession>
<comment type="caution">
    <text evidence="1">The sequence shown here is derived from an EMBL/GenBank/DDBJ whole genome shotgun (WGS) entry which is preliminary data.</text>
</comment>
<proteinExistence type="predicted"/>
<dbReference type="Proteomes" id="UP000027015">
    <property type="component" value="Unassembled WGS sequence"/>
</dbReference>
<keyword evidence="2" id="KW-1185">Reference proteome</keyword>
<dbReference type="eggNOG" id="COG3210">
    <property type="taxonomic scope" value="Bacteria"/>
</dbReference>
<evidence type="ECO:0000313" key="1">
    <source>
        <dbReference type="EMBL" id="KEC55005.1"/>
    </source>
</evidence>
<gene>
    <name evidence="1" type="ORF">O9A_00885</name>
</gene>
<evidence type="ECO:0000313" key="2">
    <source>
        <dbReference type="Proteomes" id="UP000027015"/>
    </source>
</evidence>